<dbReference type="EMBL" id="MU273584">
    <property type="protein sequence ID" value="KAI0031320.1"/>
    <property type="molecule type" value="Genomic_DNA"/>
</dbReference>
<proteinExistence type="predicted"/>
<organism evidence="1 2">
    <name type="scientific">Vararia minispora EC-137</name>
    <dbReference type="NCBI Taxonomy" id="1314806"/>
    <lineage>
        <taxon>Eukaryota</taxon>
        <taxon>Fungi</taxon>
        <taxon>Dikarya</taxon>
        <taxon>Basidiomycota</taxon>
        <taxon>Agaricomycotina</taxon>
        <taxon>Agaricomycetes</taxon>
        <taxon>Russulales</taxon>
        <taxon>Lachnocladiaceae</taxon>
        <taxon>Vararia</taxon>
    </lineage>
</organism>
<protein>
    <submittedName>
        <fullName evidence="1">Uncharacterized protein</fullName>
    </submittedName>
</protein>
<reference evidence="1" key="2">
    <citation type="journal article" date="2022" name="New Phytol.">
        <title>Evolutionary transition to the ectomycorrhizal habit in the genomes of a hyperdiverse lineage of mushroom-forming fungi.</title>
        <authorList>
            <person name="Looney B."/>
            <person name="Miyauchi S."/>
            <person name="Morin E."/>
            <person name="Drula E."/>
            <person name="Courty P.E."/>
            <person name="Kohler A."/>
            <person name="Kuo A."/>
            <person name="LaButti K."/>
            <person name="Pangilinan J."/>
            <person name="Lipzen A."/>
            <person name="Riley R."/>
            <person name="Andreopoulos W."/>
            <person name="He G."/>
            <person name="Johnson J."/>
            <person name="Nolan M."/>
            <person name="Tritt A."/>
            <person name="Barry K.W."/>
            <person name="Grigoriev I.V."/>
            <person name="Nagy L.G."/>
            <person name="Hibbett D."/>
            <person name="Henrissat B."/>
            <person name="Matheny P.B."/>
            <person name="Labbe J."/>
            <person name="Martin F.M."/>
        </authorList>
    </citation>
    <scope>NUCLEOTIDE SEQUENCE</scope>
    <source>
        <strain evidence="1">EC-137</strain>
    </source>
</reference>
<keyword evidence="2" id="KW-1185">Reference proteome</keyword>
<reference evidence="1" key="1">
    <citation type="submission" date="2021-02" db="EMBL/GenBank/DDBJ databases">
        <authorList>
            <consortium name="DOE Joint Genome Institute"/>
            <person name="Ahrendt S."/>
            <person name="Looney B.P."/>
            <person name="Miyauchi S."/>
            <person name="Morin E."/>
            <person name="Drula E."/>
            <person name="Courty P.E."/>
            <person name="Chicoki N."/>
            <person name="Fauchery L."/>
            <person name="Kohler A."/>
            <person name="Kuo A."/>
            <person name="Labutti K."/>
            <person name="Pangilinan J."/>
            <person name="Lipzen A."/>
            <person name="Riley R."/>
            <person name="Andreopoulos W."/>
            <person name="He G."/>
            <person name="Johnson J."/>
            <person name="Barry K.W."/>
            <person name="Grigoriev I.V."/>
            <person name="Nagy L."/>
            <person name="Hibbett D."/>
            <person name="Henrissat B."/>
            <person name="Matheny P.B."/>
            <person name="Labbe J."/>
            <person name="Martin F."/>
        </authorList>
    </citation>
    <scope>NUCLEOTIDE SEQUENCE</scope>
    <source>
        <strain evidence="1">EC-137</strain>
    </source>
</reference>
<evidence type="ECO:0000313" key="1">
    <source>
        <dbReference type="EMBL" id="KAI0031320.1"/>
    </source>
</evidence>
<name>A0ACB8QI51_9AGAM</name>
<evidence type="ECO:0000313" key="2">
    <source>
        <dbReference type="Proteomes" id="UP000814128"/>
    </source>
</evidence>
<dbReference type="Proteomes" id="UP000814128">
    <property type="component" value="Unassembled WGS sequence"/>
</dbReference>
<sequence>MAMYDLDSIEFERAVLSVAAGLTFEFNWEQSTYGFRDNSVTISHNDSNDSSNSLLWPQIVRSLPGVSDTVLLAATADSPYHDPLGAFMKDVSSSVKDLDHVEVMNCGIYGPLCK</sequence>
<gene>
    <name evidence="1" type="ORF">K488DRAFT_86917</name>
</gene>
<comment type="caution">
    <text evidence="1">The sequence shown here is derived from an EMBL/GenBank/DDBJ whole genome shotgun (WGS) entry which is preliminary data.</text>
</comment>
<accession>A0ACB8QI51</accession>